<dbReference type="Pfam" id="PF01594">
    <property type="entry name" value="AI-2E_transport"/>
    <property type="match status" value="1"/>
</dbReference>
<feature type="transmembrane region" description="Helical" evidence="6">
    <location>
        <begin position="298"/>
        <end position="326"/>
    </location>
</feature>
<feature type="transmembrane region" description="Helical" evidence="6">
    <location>
        <begin position="544"/>
        <end position="573"/>
    </location>
</feature>
<evidence type="ECO:0008006" key="9">
    <source>
        <dbReference type="Google" id="ProtNLM"/>
    </source>
</evidence>
<keyword evidence="8" id="KW-1185">Reference proteome</keyword>
<dbReference type="PANTHER" id="PTHR21716">
    <property type="entry name" value="TRANSMEMBRANE PROTEIN"/>
    <property type="match status" value="1"/>
</dbReference>
<keyword evidence="5 6" id="KW-0472">Membrane</keyword>
<sequence length="730" mass="81169">MEPADNSSSPPTLPWREMFRSASFRTPNTDPFVAARSSSLDDQADQIAYSSNPEIAGGHSFSMDHNHRRIINTDSDSSSVPWQVMFRSASFRRPNLSPQNHEALLMENNDPLAENAVVLLESTSANTTTMESESNNTALPSGDLPMETPVSSMENNSLSPEKVDTTTIQVESYQNILPSYPHIRSALYITMAQAGLAIIILLFYITYQLFKGYLRPILWAVICSIPLKGIQKTLVEFWSEPLRLGLMDTILAVPVAIVKVLMGTIMDAHNVYQWAFCGKKLDVLRSQGSGFLQLVRRLVSFAIFVFAYEQIGAVGAFALVGMGFMFSSNLSPSTISAVSSMRSDSFSIRNNNVEQSKLGSFITHWILSRLKTILAMGLIIGMIIGLLAGAVYFFYRISIEGKDAVISIQTHVKERKYIERLGLKRWFDENKVTKMVDWYTNECYETLLQQIDNLGLKYNLTGFVEAIKHLVISPENSYSSMVDPPHQTRYYIFRLRNLKSIIMELLFSKEGMLEKSKCFAAQGIDLFLQALASSKFIFDGSARFVISMVSGAAGILNFGLQSTVFFWVLYYLLTSKSSGITEQVIQMLPIPNSAKKKCSEALNHAISDVLLATTEIAFFQGCFTWLLCKLYSVHFVYMSTLLAFISSLLPIFPPWLPTLPAALQLAFDGRFALAISFSVAHLALMDYGASEIANDIPGYSAYLTGVSIVGGMTLFPSALEVNLSKLICDI</sequence>
<gene>
    <name evidence="7" type="ORF">Nepgr_007693</name>
</gene>
<feature type="transmembrane region" description="Helical" evidence="6">
    <location>
        <begin position="373"/>
        <end position="395"/>
    </location>
</feature>
<dbReference type="Proteomes" id="UP001279734">
    <property type="component" value="Unassembled WGS sequence"/>
</dbReference>
<evidence type="ECO:0000256" key="4">
    <source>
        <dbReference type="ARBA" id="ARBA00022989"/>
    </source>
</evidence>
<organism evidence="7 8">
    <name type="scientific">Nepenthes gracilis</name>
    <name type="common">Slender pitcher plant</name>
    <dbReference type="NCBI Taxonomy" id="150966"/>
    <lineage>
        <taxon>Eukaryota</taxon>
        <taxon>Viridiplantae</taxon>
        <taxon>Streptophyta</taxon>
        <taxon>Embryophyta</taxon>
        <taxon>Tracheophyta</taxon>
        <taxon>Spermatophyta</taxon>
        <taxon>Magnoliopsida</taxon>
        <taxon>eudicotyledons</taxon>
        <taxon>Gunneridae</taxon>
        <taxon>Pentapetalae</taxon>
        <taxon>Caryophyllales</taxon>
        <taxon>Nepenthaceae</taxon>
        <taxon>Nepenthes</taxon>
    </lineage>
</organism>
<reference evidence="7" key="1">
    <citation type="submission" date="2023-05" db="EMBL/GenBank/DDBJ databases">
        <title>Nepenthes gracilis genome sequencing.</title>
        <authorList>
            <person name="Fukushima K."/>
        </authorList>
    </citation>
    <scope>NUCLEOTIDE SEQUENCE</scope>
    <source>
        <strain evidence="7">SING2019-196</strain>
    </source>
</reference>
<comment type="similarity">
    <text evidence="2">Belongs to the autoinducer-2 exporter (AI-2E) (TC 2.A.86) family.</text>
</comment>
<name>A0AAD3S7C6_NEPGR</name>
<dbReference type="EMBL" id="BSYO01000006">
    <property type="protein sequence ID" value="GMH05853.1"/>
    <property type="molecule type" value="Genomic_DNA"/>
</dbReference>
<protein>
    <recommendedName>
        <fullName evidence="9">Transmembrane protein</fullName>
    </recommendedName>
</protein>
<feature type="transmembrane region" description="Helical" evidence="6">
    <location>
        <begin position="662"/>
        <end position="684"/>
    </location>
</feature>
<dbReference type="GO" id="GO:0016020">
    <property type="term" value="C:membrane"/>
    <property type="evidence" value="ECO:0007669"/>
    <property type="project" value="UniProtKB-SubCell"/>
</dbReference>
<evidence type="ECO:0000256" key="6">
    <source>
        <dbReference type="SAM" id="Phobius"/>
    </source>
</evidence>
<evidence type="ECO:0000256" key="5">
    <source>
        <dbReference type="ARBA" id="ARBA00023136"/>
    </source>
</evidence>
<keyword evidence="3 6" id="KW-0812">Transmembrane</keyword>
<dbReference type="InterPro" id="IPR002549">
    <property type="entry name" value="AI-2E-like"/>
</dbReference>
<evidence type="ECO:0000256" key="1">
    <source>
        <dbReference type="ARBA" id="ARBA00004141"/>
    </source>
</evidence>
<evidence type="ECO:0000256" key="3">
    <source>
        <dbReference type="ARBA" id="ARBA00022692"/>
    </source>
</evidence>
<dbReference type="AlphaFoldDB" id="A0AAD3S7C6"/>
<evidence type="ECO:0000313" key="8">
    <source>
        <dbReference type="Proteomes" id="UP001279734"/>
    </source>
</evidence>
<accession>A0AAD3S7C6</accession>
<dbReference type="PANTHER" id="PTHR21716:SF72">
    <property type="entry name" value="TRANSMEMBRANE PROTEIN C9ORF5 PROTEIN"/>
    <property type="match status" value="1"/>
</dbReference>
<proteinExistence type="inferred from homology"/>
<feature type="transmembrane region" description="Helical" evidence="6">
    <location>
        <begin position="186"/>
        <end position="205"/>
    </location>
</feature>
<keyword evidence="4 6" id="KW-1133">Transmembrane helix</keyword>
<feature type="transmembrane region" description="Helical" evidence="6">
    <location>
        <begin position="696"/>
        <end position="715"/>
    </location>
</feature>
<comment type="subcellular location">
    <subcellularLocation>
        <location evidence="1">Membrane</location>
        <topology evidence="1">Multi-pass membrane protein</topology>
    </subcellularLocation>
</comment>
<comment type="caution">
    <text evidence="7">The sequence shown here is derived from an EMBL/GenBank/DDBJ whole genome shotgun (WGS) entry which is preliminary data.</text>
</comment>
<evidence type="ECO:0000256" key="2">
    <source>
        <dbReference type="ARBA" id="ARBA00009773"/>
    </source>
</evidence>
<feature type="transmembrane region" description="Helical" evidence="6">
    <location>
        <begin position="635"/>
        <end position="656"/>
    </location>
</feature>
<feature type="transmembrane region" description="Helical" evidence="6">
    <location>
        <begin position="609"/>
        <end position="628"/>
    </location>
</feature>
<evidence type="ECO:0000313" key="7">
    <source>
        <dbReference type="EMBL" id="GMH05853.1"/>
    </source>
</evidence>